<dbReference type="Gene3D" id="2.120.10.30">
    <property type="entry name" value="TolB, C-terminal domain"/>
    <property type="match status" value="1"/>
</dbReference>
<evidence type="ECO:0000256" key="2">
    <source>
        <dbReference type="SAM" id="SignalP"/>
    </source>
</evidence>
<dbReference type="SUPFAM" id="SSF49785">
    <property type="entry name" value="Galactose-binding domain-like"/>
    <property type="match status" value="1"/>
</dbReference>
<comment type="caution">
    <text evidence="4">The sequence shown here is derived from an EMBL/GenBank/DDBJ whole genome shotgun (WGS) entry which is preliminary data.</text>
</comment>
<organism evidence="4 5">
    <name type="scientific">Deinococcus marmoris</name>
    <dbReference type="NCBI Taxonomy" id="249408"/>
    <lineage>
        <taxon>Bacteria</taxon>
        <taxon>Thermotogati</taxon>
        <taxon>Deinococcota</taxon>
        <taxon>Deinococci</taxon>
        <taxon>Deinococcales</taxon>
        <taxon>Deinococcaceae</taxon>
        <taxon>Deinococcus</taxon>
    </lineage>
</organism>
<dbReference type="SUPFAM" id="SSF50952">
    <property type="entry name" value="Soluble quinoprotein glucose dehydrogenase"/>
    <property type="match status" value="1"/>
</dbReference>
<accession>A0A1U7NV58</accession>
<sequence length="850" mass="89483">MMSKTSARPLMSPSRLPVLGLVLTGLLAACNPDPTPPKPTPDAAVTGVSVTPAPVTLQVGGQQQLTASVTGTGTFSKEVTWTSSTPTVATVDASGLVKAVTAGQTNIVATSNANTSKTGTSAVTVTTTTIPPNQPTPFPADGLKINFQPAASTAPAGYTADTGAAYNDTRGYGWVTEAAAHTPLDVSANARDRNLNTVEARLNSFIHMQYNANTNADPAAVRTHAAWEYKLADGFYTVTVSTGDASNSLDSTHTLNIEGQVAIAPYMPADTKKFRAVTLRVPVMDGKLTIDAIGGTNTKINYVIIAPGNLPSVRDISPEDGETMVNPSISMTIDGNFVGGAIKLDSVNSDSVYLTEQGSTVKIPATVTPSGGGDAVTLTPLKPLKALTAYTFQITTALRDQVGNSFLPAHSTFVTGSPSTSGGTVAFTQVPQSNVPSYPYTSVEIGPDNMLYAATLTGEILRFKMQNDGTLDKPEIIKSVQTANNGPRTIIGLKFDPASTAENLILWISNNYFWDGSQQAPEWSGKITRLSGKNLETVQDYVVGLPRSIRDHETNSISFKPGENGALYVLQGSDSSTGAPDDVWGNRPEKLLNAAMLRIDYSKITQPPLNVKTAEGGSYNPYAAGAPLTLYATGIRNAYDMVWAKNGFLYAPANGAAASGNTPSTPAALPASCANRPDGPYTGPAVVGKTFVGTQNDYLFRVQKGKYYGHPNPERCEWVLNGGNPTAATDPAEVPEYPVGTQPDRNWGGFAYDFGQHASANGVIEEYTTAGDSLLKNRLLVVRYSAGKDIIVLTPGADGNIVDAKPGISGLTNFNPSPLDLTEDRSNGNLYVAQLDENTGQGTLLLVRPK</sequence>
<protein>
    <recommendedName>
        <fullName evidence="3">BIG2 domain-containing protein</fullName>
    </recommendedName>
</protein>
<dbReference type="Gene3D" id="2.60.40.1220">
    <property type="match status" value="1"/>
</dbReference>
<keyword evidence="1 2" id="KW-0732">Signal</keyword>
<dbReference type="STRING" id="249408.BOO71_0010645"/>
<dbReference type="Gene3D" id="2.60.120.430">
    <property type="entry name" value="Galactose-binding lectin"/>
    <property type="match status" value="1"/>
</dbReference>
<dbReference type="InterPro" id="IPR032812">
    <property type="entry name" value="SbsA_Ig"/>
</dbReference>
<dbReference type="PROSITE" id="PS51257">
    <property type="entry name" value="PROKAR_LIPOPROTEIN"/>
    <property type="match status" value="1"/>
</dbReference>
<dbReference type="InterPro" id="IPR008964">
    <property type="entry name" value="Invasin/intimin_cell_adhesion"/>
</dbReference>
<keyword evidence="5" id="KW-1185">Reference proteome</keyword>
<proteinExistence type="predicted"/>
<dbReference type="Proteomes" id="UP000186607">
    <property type="component" value="Unassembled WGS sequence"/>
</dbReference>
<dbReference type="InterPro" id="IPR011042">
    <property type="entry name" value="6-blade_b-propeller_TolB-like"/>
</dbReference>
<dbReference type="EMBL" id="MSTI01000126">
    <property type="protein sequence ID" value="OLV16812.1"/>
    <property type="molecule type" value="Genomic_DNA"/>
</dbReference>
<evidence type="ECO:0000313" key="5">
    <source>
        <dbReference type="Proteomes" id="UP000186607"/>
    </source>
</evidence>
<evidence type="ECO:0000256" key="1">
    <source>
        <dbReference type="ARBA" id="ARBA00022729"/>
    </source>
</evidence>
<feature type="domain" description="BIG2" evidence="3">
    <location>
        <begin position="44"/>
        <end position="121"/>
    </location>
</feature>
<gene>
    <name evidence="4" type="ORF">BOO71_0010645</name>
</gene>
<reference evidence="4 5" key="1">
    <citation type="submission" date="2017-01" db="EMBL/GenBank/DDBJ databases">
        <title>Genome Analysis of Deinococcus marmoris KOPRI26562.</title>
        <authorList>
            <person name="Kim J.H."/>
            <person name="Oh H.-M."/>
        </authorList>
    </citation>
    <scope>NUCLEOTIDE SEQUENCE [LARGE SCALE GENOMIC DNA]</scope>
    <source>
        <strain evidence="4 5">KOPRI26562</strain>
    </source>
</reference>
<name>A0A1U7NV58_9DEIO</name>
<feature type="chain" id="PRO_5012685316" description="BIG2 domain-containing protein" evidence="2">
    <location>
        <begin position="29"/>
        <end position="850"/>
    </location>
</feature>
<dbReference type="Gene3D" id="2.60.40.1080">
    <property type="match status" value="1"/>
</dbReference>
<dbReference type="SMART" id="SM00635">
    <property type="entry name" value="BID_2"/>
    <property type="match status" value="1"/>
</dbReference>
<dbReference type="InterPro" id="IPR014755">
    <property type="entry name" value="Cu-Rt/internalin_Ig-like"/>
</dbReference>
<dbReference type="SUPFAM" id="SSF49373">
    <property type="entry name" value="Invasin/intimin cell-adhesion fragments"/>
    <property type="match status" value="1"/>
</dbReference>
<dbReference type="AlphaFoldDB" id="A0A1U7NV58"/>
<dbReference type="InterPro" id="IPR011041">
    <property type="entry name" value="Quinoprot_gluc/sorb_DH_b-prop"/>
</dbReference>
<dbReference type="InterPro" id="IPR003343">
    <property type="entry name" value="Big_2"/>
</dbReference>
<dbReference type="Pfam" id="PF13205">
    <property type="entry name" value="Big_5"/>
    <property type="match status" value="1"/>
</dbReference>
<feature type="signal peptide" evidence="2">
    <location>
        <begin position="1"/>
        <end position="28"/>
    </location>
</feature>
<evidence type="ECO:0000313" key="4">
    <source>
        <dbReference type="EMBL" id="OLV16812.1"/>
    </source>
</evidence>
<evidence type="ECO:0000259" key="3">
    <source>
        <dbReference type="SMART" id="SM00635"/>
    </source>
</evidence>
<dbReference type="InterPro" id="IPR008979">
    <property type="entry name" value="Galactose-bd-like_sf"/>
</dbReference>
<dbReference type="Pfam" id="PF02368">
    <property type="entry name" value="Big_2"/>
    <property type="match status" value="1"/>
</dbReference>